<sequence>MINKKRYSFTLILLLFTTLFVVQSCKIGEKYTRPDLNLPEQYRSDTLDYFGDTTTISRIPWREFFHDSTLLALIDSALINNFDMRTALLNTRIANRQVIQNKANYLPSVEATLANANRQWRSSDFGSGPSSRWYDKKQKDAPDDMFVYLSQFGTEVRFSWELDIWGKISSRQDQLLAQYLDTYEAKNAIQTNLISSIAKGYFNLLMLDDKIRVAKRNVQLNDSTLRMIRLQYEAGEITALAIQQTESQRLVAASLVPELEKEIAVQENALRTLTGQMPDRIQRGQSFEHLIAENQEISLGSPLEIVRNRPDIRSAEFQLISANAHTNVQQAMRYPALSIGGSLGVNSMLPKNWFNIPGALLGGISGDLTAPIFKNRTLKTNYEVAKLEREKAELALQQTVVEAVSEVSNSIITVEKQREQLEFAKKRVTNSELAVRNAGLLFRSGYATYLEVITAQSNALTSELDLVELRQKHLESYVDLYRSLGGGWKE</sequence>
<dbReference type="GO" id="GO:0015562">
    <property type="term" value="F:efflux transmembrane transporter activity"/>
    <property type="evidence" value="ECO:0007669"/>
    <property type="project" value="InterPro"/>
</dbReference>
<keyword evidence="3" id="KW-0175">Coiled coil</keyword>
<comment type="similarity">
    <text evidence="1 2">Belongs to the outer membrane factor (OMF) (TC 1.B.17) family.</text>
</comment>
<keyword evidence="2" id="KW-0472">Membrane</keyword>
<dbReference type="PANTHER" id="PTHR30203">
    <property type="entry name" value="OUTER MEMBRANE CATION EFFLUX PROTEIN"/>
    <property type="match status" value="1"/>
</dbReference>
<name>A0A380CMU3_SPHSI</name>
<dbReference type="EMBL" id="UGYW01000002">
    <property type="protein sequence ID" value="SUJ24452.1"/>
    <property type="molecule type" value="Genomic_DNA"/>
</dbReference>
<dbReference type="RefSeq" id="WP_115171014.1">
    <property type="nucleotide sequence ID" value="NZ_UGYW01000002.1"/>
</dbReference>
<organism evidence="4 5">
    <name type="scientific">Sphingobacterium spiritivorum</name>
    <name type="common">Flavobacterium spiritivorum</name>
    <dbReference type="NCBI Taxonomy" id="258"/>
    <lineage>
        <taxon>Bacteria</taxon>
        <taxon>Pseudomonadati</taxon>
        <taxon>Bacteroidota</taxon>
        <taxon>Sphingobacteriia</taxon>
        <taxon>Sphingobacteriales</taxon>
        <taxon>Sphingobacteriaceae</taxon>
        <taxon>Sphingobacterium</taxon>
    </lineage>
</organism>
<dbReference type="PROSITE" id="PS51257">
    <property type="entry name" value="PROKAR_LIPOPROTEIN"/>
    <property type="match status" value="1"/>
</dbReference>
<protein>
    <submittedName>
        <fullName evidence="4">Outer membrane protein oprM</fullName>
    </submittedName>
</protein>
<evidence type="ECO:0000313" key="5">
    <source>
        <dbReference type="Proteomes" id="UP000254893"/>
    </source>
</evidence>
<dbReference type="AlphaFoldDB" id="A0A380CMU3"/>
<evidence type="ECO:0000256" key="2">
    <source>
        <dbReference type="RuleBase" id="RU362097"/>
    </source>
</evidence>
<keyword evidence="2" id="KW-1134">Transmembrane beta strand</keyword>
<reference evidence="4 5" key="1">
    <citation type="submission" date="2018-06" db="EMBL/GenBank/DDBJ databases">
        <authorList>
            <consortium name="Pathogen Informatics"/>
            <person name="Doyle S."/>
        </authorList>
    </citation>
    <scope>NUCLEOTIDE SEQUENCE [LARGE SCALE GENOMIC DNA]</scope>
    <source>
        <strain evidence="4 5">NCTC11388</strain>
    </source>
</reference>
<accession>A0A380CMU3</accession>
<dbReference type="Pfam" id="PF02321">
    <property type="entry name" value="OEP"/>
    <property type="match status" value="2"/>
</dbReference>
<feature type="coiled-coil region" evidence="3">
    <location>
        <begin position="375"/>
        <end position="434"/>
    </location>
</feature>
<dbReference type="NCBIfam" id="TIGR01845">
    <property type="entry name" value="outer_NodT"/>
    <property type="match status" value="1"/>
</dbReference>
<dbReference type="SUPFAM" id="SSF56954">
    <property type="entry name" value="Outer membrane efflux proteins (OEP)"/>
    <property type="match status" value="1"/>
</dbReference>
<evidence type="ECO:0000256" key="3">
    <source>
        <dbReference type="SAM" id="Coils"/>
    </source>
</evidence>
<comment type="subcellular location">
    <subcellularLocation>
        <location evidence="2">Cell membrane</location>
        <topology evidence="2">Lipid-anchor</topology>
    </subcellularLocation>
</comment>
<dbReference type="GO" id="GO:0005886">
    <property type="term" value="C:plasma membrane"/>
    <property type="evidence" value="ECO:0007669"/>
    <property type="project" value="UniProtKB-SubCell"/>
</dbReference>
<dbReference type="InterPro" id="IPR010131">
    <property type="entry name" value="MdtP/NodT-like"/>
</dbReference>
<keyword evidence="2" id="KW-0564">Palmitate</keyword>
<keyword evidence="2" id="KW-0449">Lipoprotein</keyword>
<dbReference type="Gene3D" id="1.20.1600.10">
    <property type="entry name" value="Outer membrane efflux proteins (OEP)"/>
    <property type="match status" value="1"/>
</dbReference>
<dbReference type="PANTHER" id="PTHR30203:SF33">
    <property type="entry name" value="BLR4455 PROTEIN"/>
    <property type="match status" value="1"/>
</dbReference>
<proteinExistence type="inferred from homology"/>
<dbReference type="Proteomes" id="UP000254893">
    <property type="component" value="Unassembled WGS sequence"/>
</dbReference>
<evidence type="ECO:0000313" key="4">
    <source>
        <dbReference type="EMBL" id="SUJ24452.1"/>
    </source>
</evidence>
<dbReference type="Gene3D" id="2.20.200.10">
    <property type="entry name" value="Outer membrane efflux proteins (OEP)"/>
    <property type="match status" value="1"/>
</dbReference>
<evidence type="ECO:0000256" key="1">
    <source>
        <dbReference type="ARBA" id="ARBA00007613"/>
    </source>
</evidence>
<gene>
    <name evidence="4" type="primary">oprM_2</name>
    <name evidence="4" type="ORF">NCTC11388_03553</name>
</gene>
<dbReference type="InterPro" id="IPR003423">
    <property type="entry name" value="OMP_efflux"/>
</dbReference>
<keyword evidence="2" id="KW-0812">Transmembrane</keyword>